<dbReference type="AlphaFoldDB" id="A0AAD5L3Z2"/>
<evidence type="ECO:0000313" key="3">
    <source>
        <dbReference type="Proteomes" id="UP000820818"/>
    </source>
</evidence>
<dbReference type="PANTHER" id="PTHR33198">
    <property type="entry name" value="ANK_REP_REGION DOMAIN-CONTAINING PROTEIN-RELATED"/>
    <property type="match status" value="1"/>
</dbReference>
<keyword evidence="3" id="KW-1185">Reference proteome</keyword>
<feature type="signal peptide" evidence="1">
    <location>
        <begin position="1"/>
        <end position="18"/>
    </location>
</feature>
<protein>
    <recommendedName>
        <fullName evidence="4">CCHC-type domain-containing protein</fullName>
    </recommendedName>
</protein>
<keyword evidence="1" id="KW-0732">Signal</keyword>
<sequence>MAAALAAAAAATAAVAAAAPVGNPAIQQRAFKPYGSPPPFDLEAERDTFPIWEERWNIFIALSTIDEALDAALRPAYKTNQLKSCLSTPTLQAVMSAGLTAAQLKDHTAIIDLLRTRCNAGRNRHVWRHQFAVLYQLPNQTADNWLCSLRDVSRKCDFSQDCCANCEPTRILGQLIAGVADNAVRIKMLEQGDALTLDQALTILRTAEATQSQAASLQTAESAINAIRRSAYKTGKTEETKEKQLRFAHGTKPPMEKSATPGKTCDHCGKSDHFAKVCEGTAKPIGAIYIQNLATSGDSELVELSIAPNGQTAQEGTVIHACSSRHRFRTRCNSALHLHFPFQTYPTSGWQISKNGDRKPHSLFRRFQSKIKWTGDGGPHVQ</sequence>
<proteinExistence type="predicted"/>
<gene>
    <name evidence="2" type="ORF">GHT06_004908</name>
</gene>
<evidence type="ECO:0000313" key="2">
    <source>
        <dbReference type="EMBL" id="KAI9550593.1"/>
    </source>
</evidence>
<dbReference type="PANTHER" id="PTHR33198:SF21">
    <property type="entry name" value="RETROTRANSPOSON GAG DOMAIN-CONTAINING PROTEIN"/>
    <property type="match status" value="1"/>
</dbReference>
<accession>A0AAD5L3Z2</accession>
<reference evidence="2" key="1">
    <citation type="submission" date="2022-05" db="EMBL/GenBank/DDBJ databases">
        <title>A multi-omics perspective on studying reproductive biology in Daphnia sinensis.</title>
        <authorList>
            <person name="Jia J."/>
        </authorList>
    </citation>
    <scope>NUCLEOTIDE SEQUENCE</scope>
    <source>
        <strain evidence="2">WSL</strain>
    </source>
</reference>
<dbReference type="EMBL" id="WJBH02000118">
    <property type="protein sequence ID" value="KAI9550593.1"/>
    <property type="molecule type" value="Genomic_DNA"/>
</dbReference>
<comment type="caution">
    <text evidence="2">The sequence shown here is derived from an EMBL/GenBank/DDBJ whole genome shotgun (WGS) entry which is preliminary data.</text>
</comment>
<organism evidence="2 3">
    <name type="scientific">Daphnia sinensis</name>
    <dbReference type="NCBI Taxonomy" id="1820382"/>
    <lineage>
        <taxon>Eukaryota</taxon>
        <taxon>Metazoa</taxon>
        <taxon>Ecdysozoa</taxon>
        <taxon>Arthropoda</taxon>
        <taxon>Crustacea</taxon>
        <taxon>Branchiopoda</taxon>
        <taxon>Diplostraca</taxon>
        <taxon>Cladocera</taxon>
        <taxon>Anomopoda</taxon>
        <taxon>Daphniidae</taxon>
        <taxon>Daphnia</taxon>
        <taxon>Daphnia similis group</taxon>
    </lineage>
</organism>
<dbReference type="Proteomes" id="UP000820818">
    <property type="component" value="Unassembled WGS sequence"/>
</dbReference>
<name>A0AAD5L3Z2_9CRUS</name>
<evidence type="ECO:0000256" key="1">
    <source>
        <dbReference type="SAM" id="SignalP"/>
    </source>
</evidence>
<evidence type="ECO:0008006" key="4">
    <source>
        <dbReference type="Google" id="ProtNLM"/>
    </source>
</evidence>
<feature type="chain" id="PRO_5041900168" description="CCHC-type domain-containing protein" evidence="1">
    <location>
        <begin position="19"/>
        <end position="382"/>
    </location>
</feature>